<keyword evidence="3 6" id="KW-0285">Flavoprotein</keyword>
<dbReference type="GO" id="GO:0016614">
    <property type="term" value="F:oxidoreductase activity, acting on CH-OH group of donors"/>
    <property type="evidence" value="ECO:0007669"/>
    <property type="project" value="InterPro"/>
</dbReference>
<dbReference type="SUPFAM" id="SSF51905">
    <property type="entry name" value="FAD/NAD(P)-binding domain"/>
    <property type="match status" value="1"/>
</dbReference>
<dbReference type="SUPFAM" id="SSF54373">
    <property type="entry name" value="FAD-linked reductases, C-terminal domain"/>
    <property type="match status" value="1"/>
</dbReference>
<evidence type="ECO:0000256" key="1">
    <source>
        <dbReference type="ARBA" id="ARBA00001974"/>
    </source>
</evidence>
<dbReference type="PROSITE" id="PS00623">
    <property type="entry name" value="GMC_OXRED_1"/>
    <property type="match status" value="1"/>
</dbReference>
<dbReference type="Gene3D" id="3.30.560.10">
    <property type="entry name" value="Glucose Oxidase, domain 3"/>
    <property type="match status" value="1"/>
</dbReference>
<feature type="domain" description="Glucose-methanol-choline oxidoreductase N-terminal" evidence="7">
    <location>
        <begin position="89"/>
        <end position="112"/>
    </location>
</feature>
<keyword evidence="4 5" id="KW-0274">FAD</keyword>
<dbReference type="InterPro" id="IPR012132">
    <property type="entry name" value="GMC_OxRdtase"/>
</dbReference>
<evidence type="ECO:0000256" key="5">
    <source>
        <dbReference type="PIRSR" id="PIRSR000137-2"/>
    </source>
</evidence>
<dbReference type="AlphaFoldDB" id="A0A916XX74"/>
<protein>
    <submittedName>
        <fullName evidence="9">Pyridoxine 4-oxidase</fullName>
    </submittedName>
</protein>
<dbReference type="Pfam" id="PF00732">
    <property type="entry name" value="GMC_oxred_N"/>
    <property type="match status" value="1"/>
</dbReference>
<comment type="cofactor">
    <cofactor evidence="1 5">
        <name>FAD</name>
        <dbReference type="ChEBI" id="CHEBI:57692"/>
    </cofactor>
</comment>
<comment type="similarity">
    <text evidence="2 6">Belongs to the GMC oxidoreductase family.</text>
</comment>
<dbReference type="RefSeq" id="WP_188850735.1">
    <property type="nucleotide sequence ID" value="NZ_BMJJ01000004.1"/>
</dbReference>
<reference evidence="9" key="2">
    <citation type="submission" date="2020-09" db="EMBL/GenBank/DDBJ databases">
        <authorList>
            <person name="Sun Q."/>
            <person name="Zhou Y."/>
        </authorList>
    </citation>
    <scope>NUCLEOTIDE SEQUENCE</scope>
    <source>
        <strain evidence="9">CGMCC 1.15493</strain>
    </source>
</reference>
<gene>
    <name evidence="9" type="ORF">GCM10011335_23070</name>
</gene>
<dbReference type="InterPro" id="IPR000172">
    <property type="entry name" value="GMC_OxRdtase_N"/>
</dbReference>
<evidence type="ECO:0000313" key="9">
    <source>
        <dbReference type="EMBL" id="GGD19545.1"/>
    </source>
</evidence>
<comment type="caution">
    <text evidence="9">The sequence shown here is derived from an EMBL/GenBank/DDBJ whole genome shotgun (WGS) entry which is preliminary data.</text>
</comment>
<evidence type="ECO:0000259" key="8">
    <source>
        <dbReference type="PROSITE" id="PS00624"/>
    </source>
</evidence>
<evidence type="ECO:0000256" key="4">
    <source>
        <dbReference type="ARBA" id="ARBA00022827"/>
    </source>
</evidence>
<dbReference type="InterPro" id="IPR007867">
    <property type="entry name" value="GMC_OxRtase_C"/>
</dbReference>
<organism evidence="9 10">
    <name type="scientific">Aureimonas glaciei</name>
    <dbReference type="NCBI Taxonomy" id="1776957"/>
    <lineage>
        <taxon>Bacteria</taxon>
        <taxon>Pseudomonadati</taxon>
        <taxon>Pseudomonadota</taxon>
        <taxon>Alphaproteobacteria</taxon>
        <taxon>Hyphomicrobiales</taxon>
        <taxon>Aurantimonadaceae</taxon>
        <taxon>Aureimonas</taxon>
    </lineage>
</organism>
<dbReference type="PANTHER" id="PTHR11552:SF147">
    <property type="entry name" value="CHOLINE DEHYDROGENASE, MITOCHONDRIAL"/>
    <property type="match status" value="1"/>
</dbReference>
<dbReference type="EMBL" id="BMJJ01000004">
    <property type="protein sequence ID" value="GGD19545.1"/>
    <property type="molecule type" value="Genomic_DNA"/>
</dbReference>
<evidence type="ECO:0000256" key="6">
    <source>
        <dbReference type="RuleBase" id="RU003968"/>
    </source>
</evidence>
<dbReference type="Proteomes" id="UP000613160">
    <property type="component" value="Unassembled WGS sequence"/>
</dbReference>
<dbReference type="PANTHER" id="PTHR11552">
    <property type="entry name" value="GLUCOSE-METHANOL-CHOLINE GMC OXIDOREDUCTASE"/>
    <property type="match status" value="1"/>
</dbReference>
<sequence length="517" mass="55122">MTRAPDRERRWKGDVAIVGGGSAGVLLAARLSEEPGRRVLLIEAGEEPTDPDIWVPAAWPALQGRSYDRDYRTEPQQGTAGRIHHWARGKVVGGSSCLHAMGYMRGHPADYQAWVDASGDARWGWDALLPAFEAIEEPPSGSDGGHGKGGPMPVHLPSDEVSPVARAFIEAGAALGLPRLEGHNGGQMIGVTPNSLNIRNGRRVTAADAWLTPAVRARDNLTILTGSQARRVILDGRQARSIEVIGHKSAVEVFADQVILCAGALESPALLMRSGIGPRDVLDAAGVGCLIEMPQIGRNLQDHLLGAGNLYAARRPVPPSRLQHSESMAYLRAGDFTATGQPDIVVGCGVAPIVSERFQAPAAGTAYSLLFGITHPTSRGSLRISGPELGDRLIIDPAYLQTDRDRALFRRALEAARTIGHHDGLADWRGHELLPAKLNSTAKIDSFIAEAVITHHHPCGTCRMGKDADAVVDGDLRLKALDNLFVVDASIMPSLTAGPIHAAVLVIAETFARTMKA</sequence>
<keyword evidence="10" id="KW-1185">Reference proteome</keyword>
<evidence type="ECO:0000313" key="10">
    <source>
        <dbReference type="Proteomes" id="UP000613160"/>
    </source>
</evidence>
<evidence type="ECO:0000259" key="7">
    <source>
        <dbReference type="PROSITE" id="PS00623"/>
    </source>
</evidence>
<name>A0A916XX74_9HYPH</name>
<evidence type="ECO:0000256" key="2">
    <source>
        <dbReference type="ARBA" id="ARBA00010790"/>
    </source>
</evidence>
<feature type="domain" description="Glucose-methanol-choline oxidoreductase N-terminal" evidence="8">
    <location>
        <begin position="263"/>
        <end position="277"/>
    </location>
</feature>
<reference evidence="9" key="1">
    <citation type="journal article" date="2014" name="Int. J. Syst. Evol. Microbiol.">
        <title>Complete genome sequence of Corynebacterium casei LMG S-19264T (=DSM 44701T), isolated from a smear-ripened cheese.</title>
        <authorList>
            <consortium name="US DOE Joint Genome Institute (JGI-PGF)"/>
            <person name="Walter F."/>
            <person name="Albersmeier A."/>
            <person name="Kalinowski J."/>
            <person name="Ruckert C."/>
        </authorList>
    </citation>
    <scope>NUCLEOTIDE SEQUENCE</scope>
    <source>
        <strain evidence="9">CGMCC 1.15493</strain>
    </source>
</reference>
<dbReference type="GO" id="GO:0050660">
    <property type="term" value="F:flavin adenine dinucleotide binding"/>
    <property type="evidence" value="ECO:0007669"/>
    <property type="project" value="InterPro"/>
</dbReference>
<evidence type="ECO:0000256" key="3">
    <source>
        <dbReference type="ARBA" id="ARBA00022630"/>
    </source>
</evidence>
<dbReference type="PROSITE" id="PS00624">
    <property type="entry name" value="GMC_OXRED_2"/>
    <property type="match status" value="1"/>
</dbReference>
<dbReference type="PIRSF" id="PIRSF000137">
    <property type="entry name" value="Alcohol_oxidase"/>
    <property type="match status" value="1"/>
</dbReference>
<feature type="binding site" evidence="5">
    <location>
        <position position="91"/>
    </location>
    <ligand>
        <name>FAD</name>
        <dbReference type="ChEBI" id="CHEBI:57692"/>
    </ligand>
</feature>
<proteinExistence type="inferred from homology"/>
<dbReference type="InterPro" id="IPR036188">
    <property type="entry name" value="FAD/NAD-bd_sf"/>
</dbReference>
<dbReference type="Pfam" id="PF05199">
    <property type="entry name" value="GMC_oxred_C"/>
    <property type="match status" value="1"/>
</dbReference>
<accession>A0A916XX74</accession>
<dbReference type="Gene3D" id="3.50.50.60">
    <property type="entry name" value="FAD/NAD(P)-binding domain"/>
    <property type="match status" value="1"/>
</dbReference>